<dbReference type="FunFam" id="2.170.140.10:FF:000002">
    <property type="entry name" value="Gasp, isoform A"/>
    <property type="match status" value="1"/>
</dbReference>
<keyword evidence="1" id="KW-0147">Chitin-binding</keyword>
<dbReference type="InterPro" id="IPR051940">
    <property type="entry name" value="Chitin_bind-dev_reg"/>
</dbReference>
<dbReference type="InterPro" id="IPR002557">
    <property type="entry name" value="Chitin-bd_dom"/>
</dbReference>
<name>A0AAV2R255_MEGNR</name>
<accession>A0AAV2R255</accession>
<feature type="chain" id="PRO_5043853275" description="Chitin-binding type-2 domain-containing protein" evidence="6">
    <location>
        <begin position="19"/>
        <end position="240"/>
    </location>
</feature>
<proteinExistence type="predicted"/>
<keyword evidence="3" id="KW-0677">Repeat</keyword>
<dbReference type="PANTHER" id="PTHR23301">
    <property type="entry name" value="CHITIN BINDING PERITROPHIN-A"/>
    <property type="match status" value="1"/>
</dbReference>
<evidence type="ECO:0000313" key="9">
    <source>
        <dbReference type="Proteomes" id="UP001497623"/>
    </source>
</evidence>
<dbReference type="AlphaFoldDB" id="A0AAV2R255"/>
<dbReference type="EMBL" id="CAXKWB010014631">
    <property type="protein sequence ID" value="CAL4111242.1"/>
    <property type="molecule type" value="Genomic_DNA"/>
</dbReference>
<protein>
    <recommendedName>
        <fullName evidence="7">Chitin-binding type-2 domain-containing protein</fullName>
    </recommendedName>
</protein>
<keyword evidence="4" id="KW-1015">Disulfide bond</keyword>
<feature type="domain" description="Chitin-binding type-2" evidence="7">
    <location>
        <begin position="25"/>
        <end position="83"/>
    </location>
</feature>
<dbReference type="GO" id="GO:0008061">
    <property type="term" value="F:chitin binding"/>
    <property type="evidence" value="ECO:0007669"/>
    <property type="project" value="UniProtKB-KW"/>
</dbReference>
<dbReference type="Proteomes" id="UP001497623">
    <property type="component" value="Unassembled WGS sequence"/>
</dbReference>
<evidence type="ECO:0000256" key="2">
    <source>
        <dbReference type="ARBA" id="ARBA00022729"/>
    </source>
</evidence>
<evidence type="ECO:0000313" key="8">
    <source>
        <dbReference type="EMBL" id="CAL4111242.1"/>
    </source>
</evidence>
<evidence type="ECO:0000256" key="6">
    <source>
        <dbReference type="SAM" id="SignalP"/>
    </source>
</evidence>
<dbReference type="Pfam" id="PF01607">
    <property type="entry name" value="CBM_14"/>
    <property type="match status" value="3"/>
</dbReference>
<feature type="domain" description="Chitin-binding type-2" evidence="7">
    <location>
        <begin position="157"/>
        <end position="225"/>
    </location>
</feature>
<evidence type="ECO:0000256" key="3">
    <source>
        <dbReference type="ARBA" id="ARBA00022737"/>
    </source>
</evidence>
<dbReference type="Gene3D" id="2.170.140.10">
    <property type="entry name" value="Chitin binding domain"/>
    <property type="match status" value="3"/>
</dbReference>
<gene>
    <name evidence="8" type="ORF">MNOR_LOCUS19587</name>
</gene>
<feature type="signal peptide" evidence="6">
    <location>
        <begin position="1"/>
        <end position="18"/>
    </location>
</feature>
<feature type="domain" description="Chitin-binding type-2" evidence="7">
    <location>
        <begin position="93"/>
        <end position="149"/>
    </location>
</feature>
<evidence type="ECO:0000256" key="5">
    <source>
        <dbReference type="ARBA" id="ARBA00023180"/>
    </source>
</evidence>
<evidence type="ECO:0000259" key="7">
    <source>
        <dbReference type="PROSITE" id="PS50940"/>
    </source>
</evidence>
<sequence>MKTAVALLLLGLAATGMAQDYFYEDFVCPFDNGYFPHETQCDGYYACVDGVAEFKLCGNGLAFDDSDDTREHCNYKYHIDCGNRTVLEPPITTPHCEYLYGIFTDPEDCSVFWSCWNGEASKYSCAPGLAYDKNSRVCTWMDKVPECQQKRADMQQGFVCPAPGELAVTGAFSRHPHPEDCRQFFVCLDGNAREYGCPLGTVFRIGDLDGTGQCEDPLNVAGCEDYYGDLDLDALRGLGL</sequence>
<keyword evidence="2 6" id="KW-0732">Signal</keyword>
<evidence type="ECO:0000256" key="1">
    <source>
        <dbReference type="ARBA" id="ARBA00022669"/>
    </source>
</evidence>
<dbReference type="InterPro" id="IPR036508">
    <property type="entry name" value="Chitin-bd_dom_sf"/>
</dbReference>
<organism evidence="8 9">
    <name type="scientific">Meganyctiphanes norvegica</name>
    <name type="common">Northern krill</name>
    <name type="synonym">Thysanopoda norvegica</name>
    <dbReference type="NCBI Taxonomy" id="48144"/>
    <lineage>
        <taxon>Eukaryota</taxon>
        <taxon>Metazoa</taxon>
        <taxon>Ecdysozoa</taxon>
        <taxon>Arthropoda</taxon>
        <taxon>Crustacea</taxon>
        <taxon>Multicrustacea</taxon>
        <taxon>Malacostraca</taxon>
        <taxon>Eumalacostraca</taxon>
        <taxon>Eucarida</taxon>
        <taxon>Euphausiacea</taxon>
        <taxon>Euphausiidae</taxon>
        <taxon>Meganyctiphanes</taxon>
    </lineage>
</organism>
<evidence type="ECO:0000256" key="4">
    <source>
        <dbReference type="ARBA" id="ARBA00023157"/>
    </source>
</evidence>
<comment type="caution">
    <text evidence="8">The sequence shown here is derived from an EMBL/GenBank/DDBJ whole genome shotgun (WGS) entry which is preliminary data.</text>
</comment>
<dbReference type="PROSITE" id="PS50940">
    <property type="entry name" value="CHIT_BIND_II"/>
    <property type="match status" value="3"/>
</dbReference>
<dbReference type="SMART" id="SM00494">
    <property type="entry name" value="ChtBD2"/>
    <property type="match status" value="3"/>
</dbReference>
<reference evidence="8 9" key="1">
    <citation type="submission" date="2024-05" db="EMBL/GenBank/DDBJ databases">
        <authorList>
            <person name="Wallberg A."/>
        </authorList>
    </citation>
    <scope>NUCLEOTIDE SEQUENCE [LARGE SCALE GENOMIC DNA]</scope>
</reference>
<keyword evidence="5" id="KW-0325">Glycoprotein</keyword>
<keyword evidence="9" id="KW-1185">Reference proteome</keyword>
<dbReference type="SUPFAM" id="SSF57625">
    <property type="entry name" value="Invertebrate chitin-binding proteins"/>
    <property type="match status" value="3"/>
</dbReference>
<dbReference type="GO" id="GO:0005576">
    <property type="term" value="C:extracellular region"/>
    <property type="evidence" value="ECO:0007669"/>
    <property type="project" value="InterPro"/>
</dbReference>
<dbReference type="PANTHER" id="PTHR23301:SF100">
    <property type="entry name" value="GASP, ISOFORM A"/>
    <property type="match status" value="1"/>
</dbReference>